<evidence type="ECO:0000313" key="2">
    <source>
        <dbReference type="EMBL" id="EEZ92715.1"/>
    </source>
</evidence>
<sequence length="63" mass="6767">MTLKLMHINKKGMELGITIIVIIVIALALLVILLYLLKSGIFAPLTGLIHSSPNTSSINNSLP</sequence>
<keyword evidence="1" id="KW-0812">Transmembrane</keyword>
<accession>D2EFX5</accession>
<reference evidence="2 3" key="1">
    <citation type="journal article" date="2010" name="Proc. Natl. Acad. Sci. U.S.A.">
        <title>Enigmatic, ultrasmall, uncultivated Archaea.</title>
        <authorList>
            <person name="Baker B.J."/>
            <person name="Comolli L.R."/>
            <person name="Dick G.J."/>
            <person name="Hauser L.J."/>
            <person name="Hyatt D."/>
            <person name="Dill B.D."/>
            <person name="Land M.L."/>
            <person name="Verberkmoes N.C."/>
            <person name="Hettich R.L."/>
            <person name="Banfield J.F."/>
        </authorList>
    </citation>
    <scope>NUCLEOTIDE SEQUENCE [LARGE SCALE GENOMIC DNA]</scope>
</reference>
<organism evidence="2 3">
    <name type="scientific">Candidatus Parvarchaeum acidiphilum ARMAN-4</name>
    <dbReference type="NCBI Taxonomy" id="662760"/>
    <lineage>
        <taxon>Archaea</taxon>
        <taxon>Candidatus Parvarchaeota</taxon>
        <taxon>Candidatus Parvarchaeum</taxon>
    </lineage>
</organism>
<protein>
    <submittedName>
        <fullName evidence="2">Uncharacterized protein</fullName>
    </submittedName>
</protein>
<feature type="transmembrane region" description="Helical" evidence="1">
    <location>
        <begin position="12"/>
        <end position="37"/>
    </location>
</feature>
<evidence type="ECO:0000313" key="3">
    <source>
        <dbReference type="Proteomes" id="UP000009375"/>
    </source>
</evidence>
<evidence type="ECO:0000256" key="1">
    <source>
        <dbReference type="SAM" id="Phobius"/>
    </source>
</evidence>
<dbReference type="AlphaFoldDB" id="D2EFX5"/>
<dbReference type="EMBL" id="GG730050">
    <property type="protein sequence ID" value="EEZ92715.1"/>
    <property type="molecule type" value="Genomic_DNA"/>
</dbReference>
<proteinExistence type="predicted"/>
<keyword evidence="1" id="KW-1133">Transmembrane helix</keyword>
<keyword evidence="1" id="KW-0472">Membrane</keyword>
<gene>
    <name evidence="2" type="ORF">BJBARM4_0656</name>
</gene>
<dbReference type="Proteomes" id="UP000009375">
    <property type="component" value="Unassembled WGS sequence"/>
</dbReference>
<name>D2EFX5_PARA4</name>